<evidence type="ECO:0000256" key="5">
    <source>
        <dbReference type="ARBA" id="ARBA00022967"/>
    </source>
</evidence>
<keyword evidence="4 8" id="KW-0067">ATP-binding</keyword>
<protein>
    <submittedName>
        <fullName evidence="8">ABC transporter ATP-binding protein</fullName>
    </submittedName>
</protein>
<keyword evidence="2" id="KW-0813">Transport</keyword>
<dbReference type="RefSeq" id="WP_264088477.1">
    <property type="nucleotide sequence ID" value="NZ_JAMPJT010000001.1"/>
</dbReference>
<dbReference type="Pfam" id="PF00005">
    <property type="entry name" value="ABC_tran"/>
    <property type="match status" value="1"/>
</dbReference>
<dbReference type="EMBL" id="JAMPJT010000001">
    <property type="protein sequence ID" value="MCV9877645.1"/>
    <property type="molecule type" value="Genomic_DNA"/>
</dbReference>
<evidence type="ECO:0000259" key="7">
    <source>
        <dbReference type="PROSITE" id="PS50893"/>
    </source>
</evidence>
<dbReference type="AlphaFoldDB" id="A0AA41XTU2"/>
<dbReference type="SUPFAM" id="SSF52540">
    <property type="entry name" value="P-loop containing nucleoside triphosphate hydrolases"/>
    <property type="match status" value="1"/>
</dbReference>
<keyword evidence="5" id="KW-1278">Translocase</keyword>
<evidence type="ECO:0000256" key="2">
    <source>
        <dbReference type="ARBA" id="ARBA00022448"/>
    </source>
</evidence>
<dbReference type="GO" id="GO:0016887">
    <property type="term" value="F:ATP hydrolysis activity"/>
    <property type="evidence" value="ECO:0007669"/>
    <property type="project" value="InterPro"/>
</dbReference>
<dbReference type="InterPro" id="IPR027417">
    <property type="entry name" value="P-loop_NTPase"/>
</dbReference>
<accession>A0AA41XTU2</accession>
<evidence type="ECO:0000313" key="10">
    <source>
        <dbReference type="Proteomes" id="UP001165568"/>
    </source>
</evidence>
<dbReference type="PANTHER" id="PTHR42794">
    <property type="entry name" value="HEMIN IMPORT ATP-BINDING PROTEIN HMUV"/>
    <property type="match status" value="1"/>
</dbReference>
<dbReference type="CDD" id="cd03214">
    <property type="entry name" value="ABC_Iron-Siderophores_B12_Hemin"/>
    <property type="match status" value="1"/>
</dbReference>
<dbReference type="PROSITE" id="PS50893">
    <property type="entry name" value="ABC_TRANSPORTER_2"/>
    <property type="match status" value="1"/>
</dbReference>
<reference evidence="8" key="1">
    <citation type="submission" date="2022-04" db="EMBL/GenBank/DDBJ databases">
        <title>Brenneria sp. isolated from walnut trees in Serbia.</title>
        <authorList>
            <person name="Gasic K."/>
            <person name="Zlatkovic N."/>
            <person name="Kuzmanovic N."/>
        </authorList>
    </citation>
    <scope>NUCLEOTIDE SEQUENCE</scope>
    <source>
        <strain evidence="9">KBI 423</strain>
        <strain evidence="8">KBI 447</strain>
    </source>
</reference>
<evidence type="ECO:0000256" key="3">
    <source>
        <dbReference type="ARBA" id="ARBA00022741"/>
    </source>
</evidence>
<evidence type="ECO:0000313" key="8">
    <source>
        <dbReference type="EMBL" id="MCV9877645.1"/>
    </source>
</evidence>
<name>A0AA41XTU2_9GAMM</name>
<dbReference type="FunFam" id="3.40.50.300:FF:000134">
    <property type="entry name" value="Iron-enterobactin ABC transporter ATP-binding protein"/>
    <property type="match status" value="1"/>
</dbReference>
<comment type="function">
    <text evidence="6">Part of the ABC transporter complex HmuTUV involved in hemin import. Responsible for energy coupling to the transport system.</text>
</comment>
<comment type="caution">
    <text evidence="8">The sequence shown here is derived from an EMBL/GenBank/DDBJ whole genome shotgun (WGS) entry which is preliminary data.</text>
</comment>
<keyword evidence="3" id="KW-0547">Nucleotide-binding</keyword>
<evidence type="ECO:0000256" key="1">
    <source>
        <dbReference type="ARBA" id="ARBA00005417"/>
    </source>
</evidence>
<dbReference type="PANTHER" id="PTHR42794:SF1">
    <property type="entry name" value="HEMIN IMPORT ATP-BINDING PROTEIN HMUV"/>
    <property type="match status" value="1"/>
</dbReference>
<evidence type="ECO:0000313" key="9">
    <source>
        <dbReference type="EMBL" id="MCV9880790.1"/>
    </source>
</evidence>
<evidence type="ECO:0000256" key="6">
    <source>
        <dbReference type="ARBA" id="ARBA00037066"/>
    </source>
</evidence>
<proteinExistence type="inferred from homology"/>
<gene>
    <name evidence="8" type="ORF">NC803_02075</name>
    <name evidence="9" type="ORF">NC856_00675</name>
</gene>
<evidence type="ECO:0000256" key="4">
    <source>
        <dbReference type="ARBA" id="ARBA00022840"/>
    </source>
</evidence>
<feature type="domain" description="ABC transporter" evidence="7">
    <location>
        <begin position="10"/>
        <end position="245"/>
    </location>
</feature>
<dbReference type="InterPro" id="IPR003593">
    <property type="entry name" value="AAA+_ATPase"/>
</dbReference>
<dbReference type="Proteomes" id="UP001165568">
    <property type="component" value="Unassembled WGS sequence"/>
</dbReference>
<dbReference type="PROSITE" id="PS00211">
    <property type="entry name" value="ABC_TRANSPORTER_1"/>
    <property type="match status" value="1"/>
</dbReference>
<comment type="similarity">
    <text evidence="1">Belongs to the ABC transporter superfamily.</text>
</comment>
<dbReference type="EMBL" id="JAMPJU010000001">
    <property type="protein sequence ID" value="MCV9880790.1"/>
    <property type="molecule type" value="Genomic_DNA"/>
</dbReference>
<keyword evidence="10" id="KW-1185">Reference proteome</keyword>
<evidence type="ECO:0000313" key="11">
    <source>
        <dbReference type="Proteomes" id="UP001165569"/>
    </source>
</evidence>
<dbReference type="InterPro" id="IPR017871">
    <property type="entry name" value="ABC_transporter-like_CS"/>
</dbReference>
<sequence length="279" mass="30122">MENAVLPVAARLEAVSFSYGTRAVLREVTLEARRGEFLAIIGPNGCGKSTALKVLAGLLNAAQGRVLIDRQPIADYSRRQLATQLAMLAQSGDAPAGMTVADLVGMGRYTHESWLRRQTPQDREQVALAMEKMAVTDLAQRRLGELSGGQLQRVRMAMTLAQDTPILLLDEPTNHLDLKHQYALLDIARAESRNGRAVVAVLHDLTQASLYADRLVLMDQGYVAASGTPQAVLTIPAIEKVYGIRTEAINIGNAVIHIPATALSASRVSPGEPSAERRL</sequence>
<dbReference type="InterPro" id="IPR003439">
    <property type="entry name" value="ABC_transporter-like_ATP-bd"/>
</dbReference>
<organism evidence="8 11">
    <name type="scientific">Brenneria izbisi</name>
    <dbReference type="NCBI Taxonomy" id="2939450"/>
    <lineage>
        <taxon>Bacteria</taxon>
        <taxon>Pseudomonadati</taxon>
        <taxon>Pseudomonadota</taxon>
        <taxon>Gammaproteobacteria</taxon>
        <taxon>Enterobacterales</taxon>
        <taxon>Pectobacteriaceae</taxon>
        <taxon>Brenneria</taxon>
    </lineage>
</organism>
<dbReference type="SMART" id="SM00382">
    <property type="entry name" value="AAA"/>
    <property type="match status" value="1"/>
</dbReference>
<dbReference type="GO" id="GO:0005524">
    <property type="term" value="F:ATP binding"/>
    <property type="evidence" value="ECO:0007669"/>
    <property type="project" value="UniProtKB-KW"/>
</dbReference>
<dbReference type="Proteomes" id="UP001165569">
    <property type="component" value="Unassembled WGS sequence"/>
</dbReference>
<dbReference type="Gene3D" id="3.40.50.300">
    <property type="entry name" value="P-loop containing nucleotide triphosphate hydrolases"/>
    <property type="match status" value="1"/>
</dbReference>